<reference evidence="1 2" key="1">
    <citation type="journal article" date="2018" name="New Phytol.">
        <title>Phylogenomics of Endogonaceae and evolution of mycorrhizas within Mucoromycota.</title>
        <authorList>
            <person name="Chang Y."/>
            <person name="Desiro A."/>
            <person name="Na H."/>
            <person name="Sandor L."/>
            <person name="Lipzen A."/>
            <person name="Clum A."/>
            <person name="Barry K."/>
            <person name="Grigoriev I.V."/>
            <person name="Martin F.M."/>
            <person name="Stajich J.E."/>
            <person name="Smith M.E."/>
            <person name="Bonito G."/>
            <person name="Spatafora J.W."/>
        </authorList>
    </citation>
    <scope>NUCLEOTIDE SEQUENCE [LARGE SCALE GENOMIC DNA]</scope>
    <source>
        <strain evidence="1 2">GMNB39</strain>
    </source>
</reference>
<evidence type="ECO:0000313" key="2">
    <source>
        <dbReference type="Proteomes" id="UP000268093"/>
    </source>
</evidence>
<dbReference type="Proteomes" id="UP000268093">
    <property type="component" value="Unassembled WGS sequence"/>
</dbReference>
<comment type="caution">
    <text evidence="1">The sequence shown here is derived from an EMBL/GenBank/DDBJ whole genome shotgun (WGS) entry which is preliminary data.</text>
</comment>
<dbReference type="EMBL" id="RBNI01020225">
    <property type="protein sequence ID" value="RUO96655.1"/>
    <property type="molecule type" value="Genomic_DNA"/>
</dbReference>
<accession>A0A433A1V0</accession>
<gene>
    <name evidence="1" type="ORF">BC936DRAFT_141664</name>
</gene>
<dbReference type="AlphaFoldDB" id="A0A433A1V0"/>
<name>A0A433A1V0_9FUNG</name>
<sequence>MFSPPMKTIPGSPWSLPCLVVSPLVLSMMVF</sequence>
<protein>
    <submittedName>
        <fullName evidence="1">Uncharacterized protein</fullName>
    </submittedName>
</protein>
<keyword evidence="2" id="KW-1185">Reference proteome</keyword>
<organism evidence="1 2">
    <name type="scientific">Jimgerdemannia flammicorona</name>
    <dbReference type="NCBI Taxonomy" id="994334"/>
    <lineage>
        <taxon>Eukaryota</taxon>
        <taxon>Fungi</taxon>
        <taxon>Fungi incertae sedis</taxon>
        <taxon>Mucoromycota</taxon>
        <taxon>Mucoromycotina</taxon>
        <taxon>Endogonomycetes</taxon>
        <taxon>Endogonales</taxon>
        <taxon>Endogonaceae</taxon>
        <taxon>Jimgerdemannia</taxon>
    </lineage>
</organism>
<evidence type="ECO:0000313" key="1">
    <source>
        <dbReference type="EMBL" id="RUO96655.1"/>
    </source>
</evidence>
<proteinExistence type="predicted"/>